<dbReference type="PANTHER" id="PTHR30545">
    <property type="entry name" value="SUGAR FERMENTATION STIMULATION PROTEIN A"/>
    <property type="match status" value="1"/>
</dbReference>
<dbReference type="InterPro" id="IPR005224">
    <property type="entry name" value="SfsA"/>
</dbReference>
<dbReference type="Gene3D" id="3.40.1350.60">
    <property type="match status" value="1"/>
</dbReference>
<dbReference type="FunFam" id="3.40.1350.60:FF:000001">
    <property type="entry name" value="Sugar fermentation stimulation protein A"/>
    <property type="match status" value="1"/>
</dbReference>
<evidence type="ECO:0000259" key="3">
    <source>
        <dbReference type="Pfam" id="PF17746"/>
    </source>
</evidence>
<keyword evidence="5" id="KW-1185">Reference proteome</keyword>
<dbReference type="Pfam" id="PF17746">
    <property type="entry name" value="SfsA_N"/>
    <property type="match status" value="1"/>
</dbReference>
<reference evidence="4 5" key="1">
    <citation type="journal article" date="2022" name="IScience">
        <title>An ultrasensitive nanofiber-based assay for enzymatic hydrolysis and deep-sea microbial degradation of cellulose.</title>
        <authorList>
            <person name="Tsudome M."/>
            <person name="Tachioka M."/>
            <person name="Miyazaki M."/>
            <person name="Uchimura K."/>
            <person name="Tsuda M."/>
            <person name="Takaki Y."/>
            <person name="Deguchi S."/>
        </authorList>
    </citation>
    <scope>NUCLEOTIDE SEQUENCE [LARGE SCALE GENOMIC DNA]</scope>
    <source>
        <strain evidence="4 5">GE09</strain>
    </source>
</reference>
<dbReference type="Pfam" id="PF03749">
    <property type="entry name" value="SfsA"/>
    <property type="match status" value="1"/>
</dbReference>
<dbReference type="Proteomes" id="UP001320119">
    <property type="component" value="Chromosome"/>
</dbReference>
<dbReference type="PANTHER" id="PTHR30545:SF2">
    <property type="entry name" value="SUGAR FERMENTATION STIMULATION PROTEIN A"/>
    <property type="match status" value="1"/>
</dbReference>
<dbReference type="KEGG" id="marq:MARGE09_P1101"/>
<evidence type="ECO:0000313" key="4">
    <source>
        <dbReference type="EMBL" id="BCD96901.1"/>
    </source>
</evidence>
<dbReference type="AlphaFoldDB" id="A0AAN2BJG7"/>
<dbReference type="CDD" id="cd22359">
    <property type="entry name" value="SfsA-like_bacterial"/>
    <property type="match status" value="1"/>
</dbReference>
<accession>A0AAN2BJG7</accession>
<proteinExistence type="inferred from homology"/>
<sequence>MIFTPNLQKARLVRRYKRFLADVILPDGQEITVHCPNTGSMKNCVVEGSDCWLLYSDNPKRKYAYTWQLATTPTGHIACVNTHVANKVIGEALAQGVIPELAGYADVRPEVKYGEGSRVDFLLSGDSLPACFVEVKSVTLLDDGQGCFPDAVSTRGQKHLRELMAVAAQGQRAVLLFCVLHSGIDSVSAAAHIDPVYAQLMSDAIASGVEVIAYGASISPSEITITKKLKVNA</sequence>
<protein>
    <recommendedName>
        <fullName evidence="1">Sugar fermentation stimulation protein homolog</fullName>
    </recommendedName>
</protein>
<dbReference type="InterPro" id="IPR041465">
    <property type="entry name" value="SfsA_N"/>
</dbReference>
<dbReference type="Gene3D" id="2.40.50.580">
    <property type="match status" value="1"/>
</dbReference>
<dbReference type="HAMAP" id="MF_00095">
    <property type="entry name" value="SfsA"/>
    <property type="match status" value="1"/>
</dbReference>
<evidence type="ECO:0000259" key="2">
    <source>
        <dbReference type="Pfam" id="PF03749"/>
    </source>
</evidence>
<name>A0AAN2BJG7_9GAMM</name>
<comment type="similarity">
    <text evidence="1">Belongs to the SfsA family.</text>
</comment>
<evidence type="ECO:0000256" key="1">
    <source>
        <dbReference type="HAMAP-Rule" id="MF_00095"/>
    </source>
</evidence>
<evidence type="ECO:0000313" key="5">
    <source>
        <dbReference type="Proteomes" id="UP001320119"/>
    </source>
</evidence>
<gene>
    <name evidence="1" type="primary">sfsA</name>
    <name evidence="4" type="ORF">MARGE09_P1101</name>
</gene>
<feature type="domain" description="Sugar fermentation stimulation protein C-terminal" evidence="2">
    <location>
        <begin position="84"/>
        <end position="221"/>
    </location>
</feature>
<organism evidence="4 5">
    <name type="scientific">Marinagarivorans cellulosilyticus</name>
    <dbReference type="NCBI Taxonomy" id="2721545"/>
    <lineage>
        <taxon>Bacteria</taxon>
        <taxon>Pseudomonadati</taxon>
        <taxon>Pseudomonadota</taxon>
        <taxon>Gammaproteobacteria</taxon>
        <taxon>Cellvibrionales</taxon>
        <taxon>Cellvibrionaceae</taxon>
        <taxon>Marinagarivorans</taxon>
    </lineage>
</organism>
<dbReference type="GO" id="GO:0003677">
    <property type="term" value="F:DNA binding"/>
    <property type="evidence" value="ECO:0007669"/>
    <property type="project" value="InterPro"/>
</dbReference>
<dbReference type="NCBIfam" id="TIGR00230">
    <property type="entry name" value="sfsA"/>
    <property type="match status" value="1"/>
</dbReference>
<feature type="domain" description="SfsA N-terminal OB" evidence="3">
    <location>
        <begin position="13"/>
        <end position="80"/>
    </location>
</feature>
<dbReference type="FunFam" id="2.40.50.580:FF:000001">
    <property type="entry name" value="Sugar fermentation stimulation protein A"/>
    <property type="match status" value="1"/>
</dbReference>
<dbReference type="RefSeq" id="WP_236986384.1">
    <property type="nucleotide sequence ID" value="NZ_AP023086.1"/>
</dbReference>
<dbReference type="EMBL" id="AP023086">
    <property type="protein sequence ID" value="BCD96901.1"/>
    <property type="molecule type" value="Genomic_DNA"/>
</dbReference>
<dbReference type="InterPro" id="IPR040452">
    <property type="entry name" value="SfsA_C"/>
</dbReference>